<dbReference type="GO" id="GO:0005886">
    <property type="term" value="C:plasma membrane"/>
    <property type="evidence" value="ECO:0007669"/>
    <property type="project" value="UniProtKB-SubCell"/>
</dbReference>
<dbReference type="SUPFAM" id="SSF54523">
    <property type="entry name" value="Pili subunits"/>
    <property type="match status" value="1"/>
</dbReference>
<dbReference type="Gene3D" id="3.30.700.10">
    <property type="entry name" value="Glycoprotein, Type 4 Pilin"/>
    <property type="match status" value="1"/>
</dbReference>
<keyword evidence="5 8" id="KW-0812">Transmembrane</keyword>
<comment type="subcellular location">
    <subcellularLocation>
        <location evidence="1">Cell inner membrane</location>
        <topology evidence="1">Single-pass membrane protein</topology>
    </subcellularLocation>
</comment>
<reference evidence="9" key="2">
    <citation type="submission" date="2023-04" db="EMBL/GenBank/DDBJ databases">
        <authorList>
            <person name="Beletskiy A.V."/>
            <person name="Mardanov A.V."/>
            <person name="Ravin N.V."/>
        </authorList>
    </citation>
    <scope>NUCLEOTIDE SEQUENCE</scope>
    <source>
        <strain evidence="9">GKL-01</strain>
    </source>
</reference>
<evidence type="ECO:0000256" key="8">
    <source>
        <dbReference type="SAM" id="Phobius"/>
    </source>
</evidence>
<accession>A0AA95H718</accession>
<evidence type="ECO:0000256" key="4">
    <source>
        <dbReference type="ARBA" id="ARBA00022519"/>
    </source>
</evidence>
<dbReference type="PANTHER" id="PTHR39583">
    <property type="entry name" value="TYPE II SECRETION SYSTEM PROTEIN J-RELATED"/>
    <property type="match status" value="1"/>
</dbReference>
<evidence type="ECO:0000256" key="5">
    <source>
        <dbReference type="ARBA" id="ARBA00022692"/>
    </source>
</evidence>
<dbReference type="EMBL" id="CP124755">
    <property type="protein sequence ID" value="WGZ90323.1"/>
    <property type="molecule type" value="Genomic_DNA"/>
</dbReference>
<gene>
    <name evidence="9" type="ORF">QJT80_12645</name>
</gene>
<evidence type="ECO:0000313" key="9">
    <source>
        <dbReference type="EMBL" id="WGZ90323.1"/>
    </source>
</evidence>
<dbReference type="PROSITE" id="PS00409">
    <property type="entry name" value="PROKAR_NTER_METHYL"/>
    <property type="match status" value="1"/>
</dbReference>
<evidence type="ECO:0000256" key="1">
    <source>
        <dbReference type="ARBA" id="ARBA00004377"/>
    </source>
</evidence>
<keyword evidence="4" id="KW-0997">Cell inner membrane</keyword>
<reference evidence="9" key="1">
    <citation type="journal article" date="2023" name="Int. J. Mol. Sci.">
        <title>Metagenomics Revealed a New Genus 'Candidatus Thiocaldithrix dubininis' gen. nov., sp. nov. and a New Species 'Candidatus Thiothrix putei' sp. nov. in the Family Thiotrichaceae, Some Members of Which Have Traits of Both Na+- and H+-Motive Energetics.</title>
        <authorList>
            <person name="Ravin N.V."/>
            <person name="Muntyan M.S."/>
            <person name="Smolyakov D.D."/>
            <person name="Rudenko T.S."/>
            <person name="Beletsky A.V."/>
            <person name="Mardanov A.V."/>
            <person name="Grabovich M.Y."/>
        </authorList>
    </citation>
    <scope>NUCLEOTIDE SEQUENCE</scope>
    <source>
        <strain evidence="9">GKL-01</strain>
    </source>
</reference>
<dbReference type="GO" id="GO:0043683">
    <property type="term" value="P:type IV pilus assembly"/>
    <property type="evidence" value="ECO:0007669"/>
    <property type="project" value="InterPro"/>
</dbReference>
<keyword evidence="7 8" id="KW-0472">Membrane</keyword>
<dbReference type="KEGG" id="tdu:QJT80_12645"/>
<dbReference type="Proteomes" id="UP001300672">
    <property type="component" value="Chromosome"/>
</dbReference>
<sequence>MKTTMKPTQGFTLIEIMIAVAIIAIISGFAYPSYVKHIQRAKRVDAQTAVLEAAQRQEAYYIRNNSYAKDLTQLEFNSISSEGLYNLTMSVTPTGCTGNHTTVCTGFAMTASPVTTKPQAQDSECQSLTVNQLGTKSAKDANNSASTKCW</sequence>
<evidence type="ECO:0000256" key="3">
    <source>
        <dbReference type="ARBA" id="ARBA00022481"/>
    </source>
</evidence>
<keyword evidence="6 8" id="KW-1133">Transmembrane helix</keyword>
<dbReference type="AlphaFoldDB" id="A0AA95H718"/>
<dbReference type="Pfam" id="PF16732">
    <property type="entry name" value="ComP_DUS"/>
    <property type="match status" value="1"/>
</dbReference>
<evidence type="ECO:0000256" key="7">
    <source>
        <dbReference type="ARBA" id="ARBA00023136"/>
    </source>
</evidence>
<keyword evidence="3" id="KW-0488">Methylation</keyword>
<proteinExistence type="predicted"/>
<dbReference type="InterPro" id="IPR045584">
    <property type="entry name" value="Pilin-like"/>
</dbReference>
<dbReference type="NCBIfam" id="TIGR02532">
    <property type="entry name" value="IV_pilin_GFxxxE"/>
    <property type="match status" value="1"/>
</dbReference>
<evidence type="ECO:0000256" key="6">
    <source>
        <dbReference type="ARBA" id="ARBA00022989"/>
    </source>
</evidence>
<dbReference type="Pfam" id="PF07963">
    <property type="entry name" value="N_methyl"/>
    <property type="match status" value="1"/>
</dbReference>
<dbReference type="PANTHER" id="PTHR39583:SF2">
    <property type="entry name" value="TYPE II SECRETION SYSTEM PROTEIN J"/>
    <property type="match status" value="1"/>
</dbReference>
<organism evidence="9">
    <name type="scientific">Candidatus Thiocaldithrix dubininis</name>
    <dbReference type="NCBI Taxonomy" id="3080823"/>
    <lineage>
        <taxon>Bacteria</taxon>
        <taxon>Pseudomonadati</taxon>
        <taxon>Pseudomonadota</taxon>
        <taxon>Gammaproteobacteria</taxon>
        <taxon>Thiotrichales</taxon>
        <taxon>Thiotrichaceae</taxon>
        <taxon>Candidatus Thiocaldithrix</taxon>
    </lineage>
</organism>
<dbReference type="InterPro" id="IPR031982">
    <property type="entry name" value="PilE-like"/>
</dbReference>
<protein>
    <submittedName>
        <fullName evidence="9">Type IV pilin protein</fullName>
    </submittedName>
</protein>
<feature type="transmembrane region" description="Helical" evidence="8">
    <location>
        <begin position="12"/>
        <end position="34"/>
    </location>
</feature>
<keyword evidence="2" id="KW-1003">Cell membrane</keyword>
<dbReference type="InterPro" id="IPR012902">
    <property type="entry name" value="N_methyl_site"/>
</dbReference>
<evidence type="ECO:0000256" key="2">
    <source>
        <dbReference type="ARBA" id="ARBA00022475"/>
    </source>
</evidence>
<name>A0AA95H718_9GAMM</name>
<dbReference type="InterPro" id="IPR051621">
    <property type="entry name" value="T2SS_protein_J"/>
</dbReference>